<dbReference type="Proteomes" id="UP000184016">
    <property type="component" value="Unassembled WGS sequence"/>
</dbReference>
<sequence>MKYPFELHGEAYINWLVNRINAHWSPIIASELLENLLFQLFVEFDLQVSIPDEVLKQHSSLSDVPDFLSAVRSALVNGSWNKSEAIMPRKPIDKEK</sequence>
<dbReference type="RefSeq" id="WP_072873178.1">
    <property type="nucleotide sequence ID" value="NZ_FRAF01000004.1"/>
</dbReference>
<reference evidence="2" key="1">
    <citation type="submission" date="2016-11" db="EMBL/GenBank/DDBJ databases">
        <authorList>
            <person name="Varghese N."/>
            <person name="Submissions S."/>
        </authorList>
    </citation>
    <scope>NUCLEOTIDE SEQUENCE [LARGE SCALE GENOMIC DNA]</scope>
    <source>
        <strain evidence="2">USBA-503</strain>
    </source>
</reference>
<dbReference type="AlphaFoldDB" id="A0A1M6MLG8"/>
<protein>
    <submittedName>
        <fullName evidence="1">Uncharacterized protein</fullName>
    </submittedName>
</protein>
<evidence type="ECO:0000313" key="2">
    <source>
        <dbReference type="Proteomes" id="UP000184016"/>
    </source>
</evidence>
<keyword evidence="2" id="KW-1185">Reference proteome</keyword>
<name>A0A1M6MLG8_9BACL</name>
<proteinExistence type="predicted"/>
<organism evidence="1 2">
    <name type="scientific">Alicyclobacillus tolerans</name>
    <dbReference type="NCBI Taxonomy" id="90970"/>
    <lineage>
        <taxon>Bacteria</taxon>
        <taxon>Bacillati</taxon>
        <taxon>Bacillota</taxon>
        <taxon>Bacilli</taxon>
        <taxon>Bacillales</taxon>
        <taxon>Alicyclobacillaceae</taxon>
        <taxon>Alicyclobacillus</taxon>
    </lineage>
</organism>
<accession>A0A1M6MLG8</accession>
<dbReference type="STRING" id="1830138.SAMN05443507_104105"/>
<dbReference type="EMBL" id="FRAF01000004">
    <property type="protein sequence ID" value="SHJ84321.1"/>
    <property type="molecule type" value="Genomic_DNA"/>
</dbReference>
<evidence type="ECO:0000313" key="1">
    <source>
        <dbReference type="EMBL" id="SHJ84321.1"/>
    </source>
</evidence>
<gene>
    <name evidence="1" type="ORF">SAMN05443507_104105</name>
</gene>